<accession>A0A7I4Y996</accession>
<evidence type="ECO:0000256" key="5">
    <source>
        <dbReference type="ARBA" id="ARBA00022679"/>
    </source>
</evidence>
<dbReference type="Pfam" id="PF17039">
    <property type="entry name" value="Glyco_tran_10_N"/>
    <property type="match status" value="1"/>
</dbReference>
<dbReference type="OrthoDB" id="427096at2759"/>
<feature type="domain" description="Fucosyltransferase N-terminal" evidence="15">
    <location>
        <begin position="244"/>
        <end position="321"/>
    </location>
</feature>
<dbReference type="SUPFAM" id="SSF53756">
    <property type="entry name" value="UDP-Glycosyltransferase/glycogen phosphorylase"/>
    <property type="match status" value="1"/>
</dbReference>
<keyword evidence="11" id="KW-0325">Glycoprotein</keyword>
<evidence type="ECO:0000256" key="1">
    <source>
        <dbReference type="ARBA" id="ARBA00004447"/>
    </source>
</evidence>
<protein>
    <recommendedName>
        <fullName evidence="12">Fucosyltransferase</fullName>
        <ecNumber evidence="12">2.4.1.-</ecNumber>
    </recommendedName>
</protein>
<keyword evidence="16" id="KW-1185">Reference proteome</keyword>
<evidence type="ECO:0000256" key="3">
    <source>
        <dbReference type="ARBA" id="ARBA00008919"/>
    </source>
</evidence>
<keyword evidence="6 12" id="KW-0812">Transmembrane</keyword>
<dbReference type="PANTHER" id="PTHR48438:SF1">
    <property type="entry name" value="ALPHA-(1,3)-FUCOSYLTRANSFERASE C-RELATED"/>
    <property type="match status" value="1"/>
</dbReference>
<evidence type="ECO:0000256" key="8">
    <source>
        <dbReference type="ARBA" id="ARBA00022989"/>
    </source>
</evidence>
<evidence type="ECO:0000256" key="6">
    <source>
        <dbReference type="ARBA" id="ARBA00022692"/>
    </source>
</evidence>
<dbReference type="InterPro" id="IPR038577">
    <property type="entry name" value="GT10-like_C_sf"/>
</dbReference>
<keyword evidence="4 12" id="KW-0328">Glycosyltransferase</keyword>
<comment type="subcellular location">
    <subcellularLocation>
        <location evidence="1 12">Golgi apparatus</location>
        <location evidence="1 12">Golgi stack membrane</location>
        <topology evidence="1 12">Single-pass type II membrane protein</topology>
    </subcellularLocation>
</comment>
<dbReference type="InterPro" id="IPR055270">
    <property type="entry name" value="Glyco_tran_10_C"/>
</dbReference>
<evidence type="ECO:0000256" key="12">
    <source>
        <dbReference type="RuleBase" id="RU003832"/>
    </source>
</evidence>
<evidence type="ECO:0000256" key="9">
    <source>
        <dbReference type="ARBA" id="ARBA00023034"/>
    </source>
</evidence>
<evidence type="ECO:0000259" key="15">
    <source>
        <dbReference type="Pfam" id="PF17039"/>
    </source>
</evidence>
<comment type="pathway">
    <text evidence="2">Protein modification; protein glycosylation.</text>
</comment>
<comment type="similarity">
    <text evidence="3 12">Belongs to the glycosyltransferase 10 family.</text>
</comment>
<dbReference type="InterPro" id="IPR031481">
    <property type="entry name" value="Glyco_tran_10_N"/>
</dbReference>
<dbReference type="Pfam" id="PF00852">
    <property type="entry name" value="Glyco_transf_10"/>
    <property type="match status" value="1"/>
</dbReference>
<keyword evidence="7" id="KW-0735">Signal-anchor</keyword>
<evidence type="ECO:0000256" key="11">
    <source>
        <dbReference type="ARBA" id="ARBA00023180"/>
    </source>
</evidence>
<evidence type="ECO:0000313" key="16">
    <source>
        <dbReference type="Proteomes" id="UP000025227"/>
    </source>
</evidence>
<evidence type="ECO:0000259" key="14">
    <source>
        <dbReference type="Pfam" id="PF00852"/>
    </source>
</evidence>
<dbReference type="SMR" id="A0A7I4Y996"/>
<sequence>MIRRFQLQWLLIAGFFTWFLVLIRLERQSWSLRSNYAMVMSRTPIFPRPEDIASLGNFAKASLSKEQKIKAEQESASSMKPLFDKTGDKPSSTPKSNLIKVVKNPELLLRIKRFLMEQKKTKSQILPKTTLGKVGGKSKPTLPLKPFTKKTEKAKSAAIVNPTIENVDGKPKSTLSIRPILEEDETKPKFLFKVTSASGEETFYGEDILTGSNITLEERMTCNFNGSEPPRLIHSEIHGGSLGGCPDWNCKLINDLREIKKAHAIVMYSDYRSRRNDQYLVFYSQEAPTSIAGITEESARNAAFNMSIGYRQDSPLASPYGYTVKLANESRRTFSTLNISAINGKTLGAAWFVTNCITPSSRESYVRNLKTYFPVDIYGECSGIDCQHNGFCEKMLDDDYHFYLSFENSVCKDYITEKLWKHGYMHDVVPIVLKRSIVEPYVPPYSFIAIDDFRTAKDLAKYLHYLMDNKTAYLEYFEWRLNYQVVFLDGVEHNELERPWGFCQLCRLIWEEPRKQYIIANFTKYWFDSCEISGFTVDRHS</sequence>
<dbReference type="GO" id="GO:0032580">
    <property type="term" value="C:Golgi cisterna membrane"/>
    <property type="evidence" value="ECO:0007669"/>
    <property type="project" value="UniProtKB-SubCell"/>
</dbReference>
<dbReference type="GO" id="GO:0008417">
    <property type="term" value="F:fucosyltransferase activity"/>
    <property type="evidence" value="ECO:0007669"/>
    <property type="project" value="InterPro"/>
</dbReference>
<dbReference type="UniPathway" id="UPA00378"/>
<dbReference type="FunFam" id="3.40.50.11660:FF:000004">
    <property type="entry name" value="Glycoprotein 3-alpha-L-fucosyltransferase A"/>
    <property type="match status" value="1"/>
</dbReference>
<organism evidence="16 17">
    <name type="scientific">Haemonchus contortus</name>
    <name type="common">Barber pole worm</name>
    <dbReference type="NCBI Taxonomy" id="6289"/>
    <lineage>
        <taxon>Eukaryota</taxon>
        <taxon>Metazoa</taxon>
        <taxon>Ecdysozoa</taxon>
        <taxon>Nematoda</taxon>
        <taxon>Chromadorea</taxon>
        <taxon>Rhabditida</taxon>
        <taxon>Rhabditina</taxon>
        <taxon>Rhabditomorpha</taxon>
        <taxon>Strongyloidea</taxon>
        <taxon>Trichostrongylidae</taxon>
        <taxon>Haemonchus</taxon>
    </lineage>
</organism>
<evidence type="ECO:0000256" key="13">
    <source>
        <dbReference type="SAM" id="MobiDB-lite"/>
    </source>
</evidence>
<dbReference type="InterPro" id="IPR001503">
    <property type="entry name" value="Glyco_trans_10"/>
</dbReference>
<dbReference type="Proteomes" id="UP000025227">
    <property type="component" value="Unplaced"/>
</dbReference>
<feature type="domain" description="Fucosyltransferase C-terminal" evidence="14">
    <location>
        <begin position="344"/>
        <end position="523"/>
    </location>
</feature>
<keyword evidence="10 12" id="KW-0472">Membrane</keyword>
<evidence type="ECO:0000256" key="7">
    <source>
        <dbReference type="ARBA" id="ARBA00022968"/>
    </source>
</evidence>
<keyword evidence="8 12" id="KW-1133">Transmembrane helix</keyword>
<dbReference type="EC" id="2.4.1.-" evidence="12"/>
<evidence type="ECO:0000256" key="4">
    <source>
        <dbReference type="ARBA" id="ARBA00022676"/>
    </source>
</evidence>
<keyword evidence="5 12" id="KW-0808">Transferase</keyword>
<proteinExistence type="inferred from homology"/>
<feature type="transmembrane region" description="Helical" evidence="12">
    <location>
        <begin position="7"/>
        <end position="25"/>
    </location>
</feature>
<evidence type="ECO:0000256" key="2">
    <source>
        <dbReference type="ARBA" id="ARBA00004922"/>
    </source>
</evidence>
<dbReference type="Gene3D" id="3.40.50.11660">
    <property type="entry name" value="Glycosyl transferase family 10, C-terminal domain"/>
    <property type="match status" value="1"/>
</dbReference>
<reference evidence="17" key="1">
    <citation type="submission" date="2020-12" db="UniProtKB">
        <authorList>
            <consortium name="WormBaseParasite"/>
        </authorList>
    </citation>
    <scope>IDENTIFICATION</scope>
    <source>
        <strain evidence="17">MHco3</strain>
    </source>
</reference>
<dbReference type="WBParaSite" id="HCON_00062640-00001">
    <property type="protein sequence ID" value="HCON_00062640-00001"/>
    <property type="gene ID" value="HCON_00062640"/>
</dbReference>
<keyword evidence="9 12" id="KW-0333">Golgi apparatus</keyword>
<evidence type="ECO:0000313" key="17">
    <source>
        <dbReference type="WBParaSite" id="HCON_00062640-00001"/>
    </source>
</evidence>
<name>A0A7I4Y996_HAECO</name>
<evidence type="ECO:0000256" key="10">
    <source>
        <dbReference type="ARBA" id="ARBA00023136"/>
    </source>
</evidence>
<feature type="region of interest" description="Disordered" evidence="13">
    <location>
        <begin position="69"/>
        <end position="96"/>
    </location>
</feature>
<dbReference type="AlphaFoldDB" id="A0A7I4Y996"/>
<dbReference type="PANTHER" id="PTHR48438">
    <property type="entry name" value="ALPHA-(1,3)-FUCOSYLTRANSFERASE C-RELATED"/>
    <property type="match status" value="1"/>
</dbReference>